<evidence type="ECO:0000313" key="8">
    <source>
        <dbReference type="EMBL" id="VBB42888.1"/>
    </source>
</evidence>
<dbReference type="SMART" id="SM00448">
    <property type="entry name" value="REC"/>
    <property type="match status" value="1"/>
</dbReference>
<dbReference type="PANTHER" id="PTHR43214:SF41">
    <property type="entry name" value="NITRATE_NITRITE RESPONSE REGULATOR PROTEIN NARP"/>
    <property type="match status" value="1"/>
</dbReference>
<dbReference type="GO" id="GO:0003677">
    <property type="term" value="F:DNA binding"/>
    <property type="evidence" value="ECO:0007669"/>
    <property type="project" value="UniProtKB-KW"/>
</dbReference>
<evidence type="ECO:0000259" key="6">
    <source>
        <dbReference type="PROSITE" id="PS50043"/>
    </source>
</evidence>
<sequence>MLEKKRIIIAEDHKILREGLRSLLNMSDELEVIGEADDGMSAIRIIKELEPDLVLLDLNMPKMNGIAVIKEIKQICPKTKLLILTMHKKEEYILEVFKYGGNGYCLKSSGHEDLMMAIKAILSGKRYVSPEISDLVLEGYLESRRDVKLKTSFELLTQREKEVLKLVGEGYHNKQIANYLCISPKTVEKHRGNIMQKLDLHSASELTAYAIDKGLVITE</sequence>
<evidence type="ECO:0000256" key="3">
    <source>
        <dbReference type="ARBA" id="ARBA00023125"/>
    </source>
</evidence>
<evidence type="ECO:0000256" key="1">
    <source>
        <dbReference type="ARBA" id="ARBA00022553"/>
    </source>
</evidence>
<keyword evidence="1 5" id="KW-0597">Phosphoprotein</keyword>
<evidence type="ECO:0000256" key="4">
    <source>
        <dbReference type="ARBA" id="ARBA00023163"/>
    </source>
</evidence>
<dbReference type="InterPro" id="IPR001789">
    <property type="entry name" value="Sig_transdc_resp-reg_receiver"/>
</dbReference>
<dbReference type="GO" id="GO:0000160">
    <property type="term" value="P:phosphorelay signal transduction system"/>
    <property type="evidence" value="ECO:0007669"/>
    <property type="project" value="InterPro"/>
</dbReference>
<accession>A0A653A4M4</accession>
<name>A0A653A4M4_UNCDX</name>
<evidence type="ECO:0000256" key="5">
    <source>
        <dbReference type="PROSITE-ProRule" id="PRU00169"/>
    </source>
</evidence>
<dbReference type="GO" id="GO:0006355">
    <property type="term" value="P:regulation of DNA-templated transcription"/>
    <property type="evidence" value="ECO:0007669"/>
    <property type="project" value="InterPro"/>
</dbReference>
<dbReference type="Pfam" id="PF00072">
    <property type="entry name" value="Response_reg"/>
    <property type="match status" value="1"/>
</dbReference>
<feature type="domain" description="HTH luxR-type" evidence="6">
    <location>
        <begin position="149"/>
        <end position="214"/>
    </location>
</feature>
<keyword evidence="3" id="KW-0238">DNA-binding</keyword>
<dbReference type="InterPro" id="IPR016032">
    <property type="entry name" value="Sig_transdc_resp-reg_C-effctor"/>
</dbReference>
<reference evidence="8" key="1">
    <citation type="submission" date="2018-07" db="EMBL/GenBank/DDBJ databases">
        <authorList>
            <consortium name="Genoscope - CEA"/>
            <person name="William W."/>
        </authorList>
    </citation>
    <scope>NUCLEOTIDE SEQUENCE</scope>
    <source>
        <strain evidence="8">IK1</strain>
    </source>
</reference>
<dbReference type="PANTHER" id="PTHR43214">
    <property type="entry name" value="TWO-COMPONENT RESPONSE REGULATOR"/>
    <property type="match status" value="1"/>
</dbReference>
<protein>
    <recommendedName>
        <fullName evidence="9">Oxygen regulatory protein NreC</fullName>
    </recommendedName>
</protein>
<dbReference type="PROSITE" id="PS50110">
    <property type="entry name" value="RESPONSE_REGULATORY"/>
    <property type="match status" value="1"/>
</dbReference>
<dbReference type="SMART" id="SM00421">
    <property type="entry name" value="HTH_LUXR"/>
    <property type="match status" value="1"/>
</dbReference>
<dbReference type="AlphaFoldDB" id="A0A653A4M4"/>
<dbReference type="InterPro" id="IPR000792">
    <property type="entry name" value="Tscrpt_reg_LuxR_C"/>
</dbReference>
<dbReference type="CDD" id="cd17535">
    <property type="entry name" value="REC_NarL-like"/>
    <property type="match status" value="1"/>
</dbReference>
<dbReference type="InterPro" id="IPR058245">
    <property type="entry name" value="NreC/VraR/RcsB-like_REC"/>
</dbReference>
<dbReference type="PROSITE" id="PS00622">
    <property type="entry name" value="HTH_LUXR_1"/>
    <property type="match status" value="1"/>
</dbReference>
<keyword evidence="4" id="KW-0804">Transcription</keyword>
<dbReference type="PROSITE" id="PS50043">
    <property type="entry name" value="HTH_LUXR_2"/>
    <property type="match status" value="1"/>
</dbReference>
<proteinExistence type="predicted"/>
<dbReference type="EMBL" id="UPXX01000018">
    <property type="protein sequence ID" value="VBB42888.1"/>
    <property type="molecule type" value="Genomic_DNA"/>
</dbReference>
<dbReference type="InterPro" id="IPR039420">
    <property type="entry name" value="WalR-like"/>
</dbReference>
<dbReference type="SUPFAM" id="SSF52172">
    <property type="entry name" value="CheY-like"/>
    <property type="match status" value="1"/>
</dbReference>
<keyword evidence="2" id="KW-0805">Transcription regulation</keyword>
<dbReference type="Gene3D" id="3.40.50.2300">
    <property type="match status" value="1"/>
</dbReference>
<gene>
    <name evidence="8" type="ORF">TRIP_B250005</name>
</gene>
<feature type="domain" description="Response regulatory" evidence="7">
    <location>
        <begin position="6"/>
        <end position="122"/>
    </location>
</feature>
<evidence type="ECO:0000259" key="7">
    <source>
        <dbReference type="PROSITE" id="PS50110"/>
    </source>
</evidence>
<organism evidence="8">
    <name type="scientific">Uncultured Desulfatiglans sp</name>
    <dbReference type="NCBI Taxonomy" id="1748965"/>
    <lineage>
        <taxon>Bacteria</taxon>
        <taxon>Pseudomonadati</taxon>
        <taxon>Thermodesulfobacteriota</taxon>
        <taxon>Desulfobacteria</taxon>
        <taxon>Desulfatiglandales</taxon>
        <taxon>Desulfatiglandaceae</taxon>
        <taxon>Desulfatiglans</taxon>
        <taxon>environmental samples</taxon>
    </lineage>
</organism>
<dbReference type="PRINTS" id="PR00038">
    <property type="entry name" value="HTHLUXR"/>
</dbReference>
<dbReference type="SUPFAM" id="SSF46894">
    <property type="entry name" value="C-terminal effector domain of the bipartite response regulators"/>
    <property type="match status" value="1"/>
</dbReference>
<dbReference type="Pfam" id="PF00196">
    <property type="entry name" value="GerE"/>
    <property type="match status" value="1"/>
</dbReference>
<dbReference type="InterPro" id="IPR011006">
    <property type="entry name" value="CheY-like_superfamily"/>
</dbReference>
<evidence type="ECO:0008006" key="9">
    <source>
        <dbReference type="Google" id="ProtNLM"/>
    </source>
</evidence>
<evidence type="ECO:0000256" key="2">
    <source>
        <dbReference type="ARBA" id="ARBA00023015"/>
    </source>
</evidence>
<feature type="modified residue" description="4-aspartylphosphate" evidence="5">
    <location>
        <position position="57"/>
    </location>
</feature>
<dbReference type="CDD" id="cd06170">
    <property type="entry name" value="LuxR_C_like"/>
    <property type="match status" value="1"/>
</dbReference>